<evidence type="ECO:0000313" key="2">
    <source>
        <dbReference type="Proteomes" id="UP000593579"/>
    </source>
</evidence>
<dbReference type="OrthoDB" id="936190at2759"/>
<sequence length="35" mass="4360">MYKERASPYGLYPKTWKEIFLCQQQKPKLMKLWIL</sequence>
<gene>
    <name evidence="1" type="ORF">Gogos_001135</name>
</gene>
<evidence type="ECO:0000313" key="1">
    <source>
        <dbReference type="EMBL" id="MBA0752289.1"/>
    </source>
</evidence>
<reference evidence="1 2" key="1">
    <citation type="journal article" date="2019" name="Genome Biol. Evol.">
        <title>Insights into the evolution of the New World diploid cottons (Gossypium, subgenus Houzingenia) based on genome sequencing.</title>
        <authorList>
            <person name="Grover C.E."/>
            <person name="Arick M.A. 2nd"/>
            <person name="Thrash A."/>
            <person name="Conover J.L."/>
            <person name="Sanders W.S."/>
            <person name="Peterson D.G."/>
            <person name="Frelichowski J.E."/>
            <person name="Scheffler J.A."/>
            <person name="Scheffler B.E."/>
            <person name="Wendel J.F."/>
        </authorList>
    </citation>
    <scope>NUCLEOTIDE SEQUENCE [LARGE SCALE GENOMIC DNA]</scope>
    <source>
        <strain evidence="1">5</strain>
        <tissue evidence="1">Leaf</tissue>
    </source>
</reference>
<accession>A0A7J9CUU3</accession>
<dbReference type="EMBL" id="JABEZY010000013">
    <property type="protein sequence ID" value="MBA0752289.1"/>
    <property type="molecule type" value="Genomic_DNA"/>
</dbReference>
<comment type="caution">
    <text evidence="1">The sequence shown here is derived from an EMBL/GenBank/DDBJ whole genome shotgun (WGS) entry which is preliminary data.</text>
</comment>
<keyword evidence="2" id="KW-1185">Reference proteome</keyword>
<dbReference type="AlphaFoldDB" id="A0A7J9CUU3"/>
<organism evidence="1 2">
    <name type="scientific">Gossypium gossypioides</name>
    <name type="common">Mexican cotton</name>
    <name type="synonym">Selera gossypioides</name>
    <dbReference type="NCBI Taxonomy" id="34282"/>
    <lineage>
        <taxon>Eukaryota</taxon>
        <taxon>Viridiplantae</taxon>
        <taxon>Streptophyta</taxon>
        <taxon>Embryophyta</taxon>
        <taxon>Tracheophyta</taxon>
        <taxon>Spermatophyta</taxon>
        <taxon>Magnoliopsida</taxon>
        <taxon>eudicotyledons</taxon>
        <taxon>Gunneridae</taxon>
        <taxon>Pentapetalae</taxon>
        <taxon>rosids</taxon>
        <taxon>malvids</taxon>
        <taxon>Malvales</taxon>
        <taxon>Malvaceae</taxon>
        <taxon>Malvoideae</taxon>
        <taxon>Gossypium</taxon>
    </lineage>
</organism>
<name>A0A7J9CUU3_GOSGO</name>
<proteinExistence type="predicted"/>
<protein>
    <submittedName>
        <fullName evidence="1">Uncharacterized protein</fullName>
    </submittedName>
</protein>
<dbReference type="Proteomes" id="UP000593579">
    <property type="component" value="Unassembled WGS sequence"/>
</dbReference>